<feature type="region of interest" description="Disordered" evidence="1">
    <location>
        <begin position="79"/>
        <end position="100"/>
    </location>
</feature>
<dbReference type="Proteomes" id="UP000531594">
    <property type="component" value="Unassembled WGS sequence"/>
</dbReference>
<keyword evidence="3" id="KW-1185">Reference proteome</keyword>
<evidence type="ECO:0000313" key="3">
    <source>
        <dbReference type="Proteomes" id="UP000531594"/>
    </source>
</evidence>
<protein>
    <submittedName>
        <fullName evidence="2">Uncharacterized protein</fullName>
    </submittedName>
</protein>
<proteinExistence type="predicted"/>
<reference evidence="2 3" key="1">
    <citation type="submission" date="2020-08" db="EMBL/GenBank/DDBJ databases">
        <title>Genomic Encyclopedia of Type Strains, Phase IV (KMG-IV): sequencing the most valuable type-strain genomes for metagenomic binning, comparative biology and taxonomic classification.</title>
        <authorList>
            <person name="Goeker M."/>
        </authorList>
    </citation>
    <scope>NUCLEOTIDE SEQUENCE [LARGE SCALE GENOMIC DNA]</scope>
    <source>
        <strain evidence="2 3">DSM 5391</strain>
    </source>
</reference>
<comment type="caution">
    <text evidence="2">The sequence shown here is derived from an EMBL/GenBank/DDBJ whole genome shotgun (WGS) entry which is preliminary data.</text>
</comment>
<dbReference type="EMBL" id="JACHGK010000013">
    <property type="protein sequence ID" value="MBB6446716.1"/>
    <property type="molecule type" value="Genomic_DNA"/>
</dbReference>
<accession>A0A7X0HTX1</accession>
<dbReference type="AlphaFoldDB" id="A0A7X0HTX1"/>
<organism evidence="2 3">
    <name type="scientific">Bacillus benzoevorans</name>
    <dbReference type="NCBI Taxonomy" id="1456"/>
    <lineage>
        <taxon>Bacteria</taxon>
        <taxon>Bacillati</taxon>
        <taxon>Bacillota</taxon>
        <taxon>Bacilli</taxon>
        <taxon>Bacillales</taxon>
        <taxon>Bacillaceae</taxon>
        <taxon>Bacillus</taxon>
    </lineage>
</organism>
<gene>
    <name evidence="2" type="ORF">HNR53_003380</name>
</gene>
<name>A0A7X0HTX1_9BACI</name>
<sequence length="116" mass="13188">MKRVTYIYEWIADGELFSHIVEAILIDDYTLISMEDSGNELEVTRSKQPLIVEPNGIIRLTSGDDDFFIIPIELTDEGASLSGSDRHQDPENRKRHTGQLKPLGMPFFRVKLPTVV</sequence>
<evidence type="ECO:0000313" key="2">
    <source>
        <dbReference type="EMBL" id="MBB6446716.1"/>
    </source>
</evidence>
<evidence type="ECO:0000256" key="1">
    <source>
        <dbReference type="SAM" id="MobiDB-lite"/>
    </source>
</evidence>
<dbReference type="RefSeq" id="WP_184527972.1">
    <property type="nucleotide sequence ID" value="NZ_JACHGK010000013.1"/>
</dbReference>